<evidence type="ECO:0000313" key="1">
    <source>
        <dbReference type="EMBL" id="ELZ10963.1"/>
    </source>
</evidence>
<sequence length="186" mass="19471">MQRRTTLQLGISAGLVFLPGCTDSNSSSPDHATDGNDDEPIAADAEALLLTQDGANEAVGGDWDPSDPHERSMITRGADATIGLYSMSEDGPAGWITAGVWTFDTVDAAREAFDGHGYQTGYGFEDRDIAVESISGSVDGNEGIVLFRDANAMGAVSRTDPEGSDDELVDAALSLGVAMHTTWRSG</sequence>
<dbReference type="RefSeq" id="WP_007701227.1">
    <property type="nucleotide sequence ID" value="NZ_AOIQ01000014.1"/>
</dbReference>
<keyword evidence="2" id="KW-1185">Reference proteome</keyword>
<dbReference type="EMBL" id="AOIQ01000014">
    <property type="protein sequence ID" value="ELZ10963.1"/>
    <property type="molecule type" value="Genomic_DNA"/>
</dbReference>
<name>M0BKX7_9EURY</name>
<organism evidence="1 2">
    <name type="scientific">Halovivax asiaticus JCM 14624</name>
    <dbReference type="NCBI Taxonomy" id="1227490"/>
    <lineage>
        <taxon>Archaea</taxon>
        <taxon>Methanobacteriati</taxon>
        <taxon>Methanobacteriota</taxon>
        <taxon>Stenosarchaea group</taxon>
        <taxon>Halobacteria</taxon>
        <taxon>Halobacteriales</taxon>
        <taxon>Natrialbaceae</taxon>
        <taxon>Halovivax</taxon>
    </lineage>
</organism>
<evidence type="ECO:0000313" key="2">
    <source>
        <dbReference type="Proteomes" id="UP000011560"/>
    </source>
</evidence>
<dbReference type="Proteomes" id="UP000011560">
    <property type="component" value="Unassembled WGS sequence"/>
</dbReference>
<dbReference type="STRING" id="1227490.C479_09138"/>
<protein>
    <submittedName>
        <fullName evidence="1">Uncharacterized protein</fullName>
    </submittedName>
</protein>
<accession>M0BKX7</accession>
<proteinExistence type="predicted"/>
<dbReference type="AlphaFoldDB" id="M0BKX7"/>
<comment type="caution">
    <text evidence="1">The sequence shown here is derived from an EMBL/GenBank/DDBJ whole genome shotgun (WGS) entry which is preliminary data.</text>
</comment>
<reference evidence="1 2" key="1">
    <citation type="journal article" date="2014" name="PLoS Genet.">
        <title>Phylogenetically driven sequencing of extremely halophilic archaea reveals strategies for static and dynamic osmo-response.</title>
        <authorList>
            <person name="Becker E.A."/>
            <person name="Seitzer P.M."/>
            <person name="Tritt A."/>
            <person name="Larsen D."/>
            <person name="Krusor M."/>
            <person name="Yao A.I."/>
            <person name="Wu D."/>
            <person name="Madern D."/>
            <person name="Eisen J.A."/>
            <person name="Darling A.E."/>
            <person name="Facciotti M.T."/>
        </authorList>
    </citation>
    <scope>NUCLEOTIDE SEQUENCE [LARGE SCALE GENOMIC DNA]</scope>
    <source>
        <strain evidence="1 2">JCM 14624</strain>
    </source>
</reference>
<gene>
    <name evidence="1" type="ORF">C479_09138</name>
</gene>